<keyword evidence="4" id="KW-0808">Transferase</keyword>
<dbReference type="GO" id="GO:0004674">
    <property type="term" value="F:protein serine/threonine kinase activity"/>
    <property type="evidence" value="ECO:0007669"/>
    <property type="project" value="TreeGrafter"/>
</dbReference>
<dbReference type="Gene3D" id="1.10.510.10">
    <property type="entry name" value="Transferase(Phosphotransferase) domain 1"/>
    <property type="match status" value="1"/>
</dbReference>
<dbReference type="Proteomes" id="UP001216150">
    <property type="component" value="Unassembled WGS sequence"/>
</dbReference>
<sequence>MGIAHRDLKPENLLPTLDGGLKISDFGTAECFRLASESDVHMSTSRREPRPYISPEQYLNKNFDPRLAGVWATAVTYIAMRTGSEPICHIFDA</sequence>
<evidence type="ECO:0000313" key="4">
    <source>
        <dbReference type="EMBL" id="KAJ5569174.1"/>
    </source>
</evidence>
<proteinExistence type="predicted"/>
<gene>
    <name evidence="4" type="ORF">N7450_011660</name>
</gene>
<dbReference type="PANTHER" id="PTHR24346">
    <property type="entry name" value="MAP/MICROTUBULE AFFINITY-REGULATING KINASE"/>
    <property type="match status" value="1"/>
</dbReference>
<evidence type="ECO:0000256" key="2">
    <source>
        <dbReference type="ARBA" id="ARBA00022840"/>
    </source>
</evidence>
<dbReference type="GO" id="GO:0005737">
    <property type="term" value="C:cytoplasm"/>
    <property type="evidence" value="ECO:0007669"/>
    <property type="project" value="TreeGrafter"/>
</dbReference>
<comment type="caution">
    <text evidence="4">The sequence shown here is derived from an EMBL/GenBank/DDBJ whole genome shotgun (WGS) entry which is preliminary data.</text>
</comment>
<dbReference type="GO" id="GO:0005524">
    <property type="term" value="F:ATP binding"/>
    <property type="evidence" value="ECO:0007669"/>
    <property type="project" value="UniProtKB-KW"/>
</dbReference>
<organism evidence="4 5">
    <name type="scientific">Penicillium hetheringtonii</name>
    <dbReference type="NCBI Taxonomy" id="911720"/>
    <lineage>
        <taxon>Eukaryota</taxon>
        <taxon>Fungi</taxon>
        <taxon>Dikarya</taxon>
        <taxon>Ascomycota</taxon>
        <taxon>Pezizomycotina</taxon>
        <taxon>Eurotiomycetes</taxon>
        <taxon>Eurotiomycetidae</taxon>
        <taxon>Eurotiales</taxon>
        <taxon>Aspergillaceae</taxon>
        <taxon>Penicillium</taxon>
    </lineage>
</organism>
<evidence type="ECO:0000313" key="5">
    <source>
        <dbReference type="Proteomes" id="UP001216150"/>
    </source>
</evidence>
<evidence type="ECO:0000256" key="1">
    <source>
        <dbReference type="ARBA" id="ARBA00022741"/>
    </source>
</evidence>
<name>A0AAD6DCH8_9EURO</name>
<dbReference type="InterPro" id="IPR000719">
    <property type="entry name" value="Prot_kinase_dom"/>
</dbReference>
<dbReference type="Pfam" id="PF00069">
    <property type="entry name" value="Pkinase"/>
    <property type="match status" value="1"/>
</dbReference>
<dbReference type="InterPro" id="IPR011009">
    <property type="entry name" value="Kinase-like_dom_sf"/>
</dbReference>
<keyword evidence="4" id="KW-0418">Kinase</keyword>
<dbReference type="PROSITE" id="PS50011">
    <property type="entry name" value="PROTEIN_KINASE_DOM"/>
    <property type="match status" value="1"/>
</dbReference>
<reference evidence="4 5" key="1">
    <citation type="journal article" date="2023" name="IMA Fungus">
        <title>Comparative genomic study of the Penicillium genus elucidates a diverse pangenome and 15 lateral gene transfer events.</title>
        <authorList>
            <person name="Petersen C."/>
            <person name="Sorensen T."/>
            <person name="Nielsen M.R."/>
            <person name="Sondergaard T.E."/>
            <person name="Sorensen J.L."/>
            <person name="Fitzpatrick D.A."/>
            <person name="Frisvad J.C."/>
            <person name="Nielsen K.L."/>
        </authorList>
    </citation>
    <scope>NUCLEOTIDE SEQUENCE [LARGE SCALE GENOMIC DNA]</scope>
    <source>
        <strain evidence="4 5">IBT 29057</strain>
    </source>
</reference>
<dbReference type="PANTHER" id="PTHR24346:SF30">
    <property type="entry name" value="MATERNAL EMBRYONIC LEUCINE ZIPPER KINASE"/>
    <property type="match status" value="1"/>
</dbReference>
<dbReference type="AlphaFoldDB" id="A0AAD6DCH8"/>
<evidence type="ECO:0000259" key="3">
    <source>
        <dbReference type="PROSITE" id="PS50011"/>
    </source>
</evidence>
<keyword evidence="1" id="KW-0547">Nucleotide-binding</keyword>
<accession>A0AAD6DCH8</accession>
<keyword evidence="2" id="KW-0067">ATP-binding</keyword>
<dbReference type="GO" id="GO:0035556">
    <property type="term" value="P:intracellular signal transduction"/>
    <property type="evidence" value="ECO:0007669"/>
    <property type="project" value="TreeGrafter"/>
</dbReference>
<dbReference type="EMBL" id="JAQJAC010000010">
    <property type="protein sequence ID" value="KAJ5569174.1"/>
    <property type="molecule type" value="Genomic_DNA"/>
</dbReference>
<feature type="domain" description="Protein kinase" evidence="3">
    <location>
        <begin position="1"/>
        <end position="93"/>
    </location>
</feature>
<protein>
    <submittedName>
        <fullName evidence="4">Serine/threonine-protein kinase HAL4/sat4</fullName>
    </submittedName>
</protein>
<dbReference type="SUPFAM" id="SSF56112">
    <property type="entry name" value="Protein kinase-like (PK-like)"/>
    <property type="match status" value="1"/>
</dbReference>
<keyword evidence="5" id="KW-1185">Reference proteome</keyword>